<dbReference type="InterPro" id="IPR002508">
    <property type="entry name" value="MurNAc-LAA_cat"/>
</dbReference>
<organism evidence="3 4">
    <name type="scientific">Copranaerobaculum intestinale</name>
    <dbReference type="NCBI Taxonomy" id="2692629"/>
    <lineage>
        <taxon>Bacteria</taxon>
        <taxon>Bacillati</taxon>
        <taxon>Bacillota</taxon>
        <taxon>Erysipelotrichia</taxon>
        <taxon>Erysipelotrichales</taxon>
        <taxon>Erysipelotrichaceae</taxon>
        <taxon>Copranaerobaculum</taxon>
    </lineage>
</organism>
<dbReference type="Gene3D" id="3.40.630.40">
    <property type="entry name" value="Zn-dependent exopeptidases"/>
    <property type="match status" value="1"/>
</dbReference>
<keyword evidence="1" id="KW-0378">Hydrolase</keyword>
<dbReference type="Proteomes" id="UP000434036">
    <property type="component" value="Unassembled WGS sequence"/>
</dbReference>
<dbReference type="AlphaFoldDB" id="A0A6N8U4P6"/>
<evidence type="ECO:0000259" key="2">
    <source>
        <dbReference type="SMART" id="SM00646"/>
    </source>
</evidence>
<dbReference type="GO" id="GO:0030288">
    <property type="term" value="C:outer membrane-bounded periplasmic space"/>
    <property type="evidence" value="ECO:0007669"/>
    <property type="project" value="TreeGrafter"/>
</dbReference>
<dbReference type="CDD" id="cd02696">
    <property type="entry name" value="MurNAc-LAA"/>
    <property type="match status" value="1"/>
</dbReference>
<evidence type="ECO:0000313" key="3">
    <source>
        <dbReference type="EMBL" id="MXQ73166.1"/>
    </source>
</evidence>
<comment type="caution">
    <text evidence="3">The sequence shown here is derived from an EMBL/GenBank/DDBJ whole genome shotgun (WGS) entry which is preliminary data.</text>
</comment>
<feature type="domain" description="MurNAc-LAA" evidence="2">
    <location>
        <begin position="141"/>
        <end position="256"/>
    </location>
</feature>
<proteinExistence type="predicted"/>
<dbReference type="PANTHER" id="PTHR30404:SF0">
    <property type="entry name" value="N-ACETYLMURAMOYL-L-ALANINE AMIDASE AMIC"/>
    <property type="match status" value="1"/>
</dbReference>
<protein>
    <submittedName>
        <fullName evidence="3">N-acetylmuramoyl-L-alanine amidase</fullName>
    </submittedName>
</protein>
<evidence type="ECO:0000256" key="1">
    <source>
        <dbReference type="ARBA" id="ARBA00022801"/>
    </source>
</evidence>
<dbReference type="RefSeq" id="WP_160624585.1">
    <property type="nucleotide sequence ID" value="NZ_WUUQ01000001.1"/>
</dbReference>
<evidence type="ECO:0000313" key="4">
    <source>
        <dbReference type="Proteomes" id="UP000434036"/>
    </source>
</evidence>
<accession>A0A6N8U4P6</accession>
<dbReference type="SMART" id="SM00646">
    <property type="entry name" value="Ami_3"/>
    <property type="match status" value="1"/>
</dbReference>
<dbReference type="SUPFAM" id="SSF53187">
    <property type="entry name" value="Zn-dependent exopeptidases"/>
    <property type="match status" value="1"/>
</dbReference>
<dbReference type="GO" id="GO:0008745">
    <property type="term" value="F:N-acetylmuramoyl-L-alanine amidase activity"/>
    <property type="evidence" value="ECO:0007669"/>
    <property type="project" value="InterPro"/>
</dbReference>
<sequence>MATKKMTAKRKALLKKRRRQRRFRIFLLCTGAVLLLSLSSYLVYEVYHMIFPAETAGKPVPQNVSVRDKKSIGIVVLDPGHGGYDGGAEGVNGILEKDVTLNIALKMKQQLESQHVTVILTRDSDEVSWPSIEISDLTARTNIANESGGDLFVSLHTNSSEVMNDGSSGTEIWTMMINNMNISLANHLEQQLETLNYTTNRGVKDESERPLAVLQKNYLPAVLVEMGFLSDNEDCAYLSSKSGQTAIAKALSQGIIETLQENKK</sequence>
<dbReference type="InterPro" id="IPR050695">
    <property type="entry name" value="N-acetylmuramoyl_amidase_3"/>
</dbReference>
<dbReference type="GO" id="GO:0009253">
    <property type="term" value="P:peptidoglycan catabolic process"/>
    <property type="evidence" value="ECO:0007669"/>
    <property type="project" value="InterPro"/>
</dbReference>
<gene>
    <name evidence="3" type="ORF">GSF08_04355</name>
</gene>
<keyword evidence="4" id="KW-1185">Reference proteome</keyword>
<dbReference type="PANTHER" id="PTHR30404">
    <property type="entry name" value="N-ACETYLMURAMOYL-L-ALANINE AMIDASE"/>
    <property type="match status" value="1"/>
</dbReference>
<reference evidence="3 4" key="1">
    <citation type="submission" date="2019-12" db="EMBL/GenBank/DDBJ databases">
        <authorList>
            <person name="Yang R."/>
        </authorList>
    </citation>
    <scope>NUCLEOTIDE SEQUENCE [LARGE SCALE GENOMIC DNA]</scope>
    <source>
        <strain evidence="3 4">DONG20-135</strain>
    </source>
</reference>
<name>A0A6N8U4P6_9FIRM</name>
<dbReference type="EMBL" id="WUUQ01000001">
    <property type="protein sequence ID" value="MXQ73166.1"/>
    <property type="molecule type" value="Genomic_DNA"/>
</dbReference>
<dbReference type="Pfam" id="PF01520">
    <property type="entry name" value="Amidase_3"/>
    <property type="match status" value="1"/>
</dbReference>
<reference evidence="3 4" key="2">
    <citation type="submission" date="2020-01" db="EMBL/GenBank/DDBJ databases">
        <title>Clostridiaceae sp. nov. isolated from the gut of human by culturomics.</title>
        <authorList>
            <person name="Chang Y."/>
        </authorList>
    </citation>
    <scope>NUCLEOTIDE SEQUENCE [LARGE SCALE GENOMIC DNA]</scope>
    <source>
        <strain evidence="3 4">DONG20-135</strain>
    </source>
</reference>